<dbReference type="GO" id="GO:1990904">
    <property type="term" value="C:ribonucleoprotein complex"/>
    <property type="evidence" value="ECO:0007669"/>
    <property type="project" value="UniProtKB-UniRule"/>
</dbReference>
<dbReference type="GO" id="GO:0006412">
    <property type="term" value="P:translation"/>
    <property type="evidence" value="ECO:0007669"/>
    <property type="project" value="InterPro"/>
</dbReference>
<dbReference type="GO" id="GO:0005840">
    <property type="term" value="C:ribosome"/>
    <property type="evidence" value="ECO:0007669"/>
    <property type="project" value="UniProtKB-KW"/>
</dbReference>
<evidence type="ECO:0000256" key="1">
    <source>
        <dbReference type="ARBA" id="ARBA00008945"/>
    </source>
</evidence>
<dbReference type="Gene3D" id="3.30.230.10">
    <property type="match status" value="1"/>
</dbReference>
<proteinExistence type="inferred from homology"/>
<dbReference type="GO" id="GO:0003723">
    <property type="term" value="F:RNA binding"/>
    <property type="evidence" value="ECO:0007669"/>
    <property type="project" value="InterPro"/>
</dbReference>
<comment type="similarity">
    <text evidence="1 5">Belongs to the universal ribosomal protein uS5 family.</text>
</comment>
<keyword evidence="9" id="KW-1185">Reference proteome</keyword>
<evidence type="ECO:0000256" key="4">
    <source>
        <dbReference type="PROSITE-ProRule" id="PRU00268"/>
    </source>
</evidence>
<dbReference type="AlphaFoldDB" id="A0A3N2Q9T2"/>
<evidence type="ECO:0000256" key="5">
    <source>
        <dbReference type="RuleBase" id="RU003823"/>
    </source>
</evidence>
<accession>A0A3N2Q9T2</accession>
<dbReference type="OrthoDB" id="309483at2759"/>
<evidence type="ECO:0000256" key="3">
    <source>
        <dbReference type="ARBA" id="ARBA00023274"/>
    </source>
</evidence>
<dbReference type="Gene3D" id="3.30.160.20">
    <property type="match status" value="1"/>
</dbReference>
<feature type="region of interest" description="Disordered" evidence="6">
    <location>
        <begin position="18"/>
        <end position="37"/>
    </location>
</feature>
<dbReference type="Pfam" id="PF03719">
    <property type="entry name" value="Ribosomal_S5_C"/>
    <property type="match status" value="1"/>
</dbReference>
<evidence type="ECO:0000259" key="7">
    <source>
        <dbReference type="PROSITE" id="PS50881"/>
    </source>
</evidence>
<dbReference type="InterPro" id="IPR020568">
    <property type="entry name" value="Ribosomal_Su5_D2-typ_SF"/>
</dbReference>
<dbReference type="Pfam" id="PF00333">
    <property type="entry name" value="Ribosomal_S5"/>
    <property type="match status" value="1"/>
</dbReference>
<dbReference type="STRING" id="1314773.A0A3N2Q9T2"/>
<dbReference type="SUPFAM" id="SSF54768">
    <property type="entry name" value="dsRNA-binding domain-like"/>
    <property type="match status" value="1"/>
</dbReference>
<gene>
    <name evidence="8" type="ORF">SODALDRAFT_305599</name>
</gene>
<sequence>MNAVRPARSVLSRCLRQSVSSAPAAGPSRSFQTSASRLKRRSRFRNIKAEEMGLTDPKKLESFATKTFPEYTDEEKAALRGKYTLEQYEAILAGEEAVDAKDLAIQGRLRDDPYRMPYLEDFSTIQPIIDSRPKTTAPPEEVKFLPHQEWVDAYIDKLADKAEVKMKDTIGKAVARALRRVKETNPSEIDFTEEELKDLENNAELRRKYIIEGENDEGYKAAEALAEAKSTPTPAGEKWWNQIDEEFYKELQEQLSLETNPLEGSKLDYWKKAHGDMNNSAVAPQLGKVEGVKGLYKPPVDPADEGLDDAGIYQEVKRLTGMAVKDIIAMPRKVLVRRYVHNQTRLGKIRSVSILVAAGNGDGRLGIGLAKSTDGDIARTTAELLAIRNMRPVRRYENRTIYGNVEAKVSGTVVQLRSRPPGFGLRVSHRIFEMARLAGIHDLSAKIPRSRNPLNTAKACYEALMNQPDPEQIAIGRGKKLVDVRKVYYGGAVY</sequence>
<organism evidence="8 9">
    <name type="scientific">Sodiomyces alkalinus (strain CBS 110278 / VKM F-3762 / F11)</name>
    <name type="common">Alkaliphilic filamentous fungus</name>
    <dbReference type="NCBI Taxonomy" id="1314773"/>
    <lineage>
        <taxon>Eukaryota</taxon>
        <taxon>Fungi</taxon>
        <taxon>Dikarya</taxon>
        <taxon>Ascomycota</taxon>
        <taxon>Pezizomycotina</taxon>
        <taxon>Sordariomycetes</taxon>
        <taxon>Hypocreomycetidae</taxon>
        <taxon>Glomerellales</taxon>
        <taxon>Plectosphaerellaceae</taxon>
        <taxon>Sodiomyces</taxon>
    </lineage>
</organism>
<keyword evidence="3 4" id="KW-0687">Ribonucleoprotein</keyword>
<dbReference type="GO" id="GO:0003735">
    <property type="term" value="F:structural constituent of ribosome"/>
    <property type="evidence" value="ECO:0007669"/>
    <property type="project" value="UniProtKB-UniRule"/>
</dbReference>
<dbReference type="EMBL" id="ML119051">
    <property type="protein sequence ID" value="ROT43502.1"/>
    <property type="molecule type" value="Genomic_DNA"/>
</dbReference>
<protein>
    <recommendedName>
        <fullName evidence="7">S5 DRBM domain-containing protein</fullName>
    </recommendedName>
</protein>
<feature type="domain" description="S5 DRBM" evidence="7">
    <location>
        <begin position="330"/>
        <end position="393"/>
    </location>
</feature>
<evidence type="ECO:0000313" key="8">
    <source>
        <dbReference type="EMBL" id="ROT43502.1"/>
    </source>
</evidence>
<dbReference type="SUPFAM" id="SSF54211">
    <property type="entry name" value="Ribosomal protein S5 domain 2-like"/>
    <property type="match status" value="1"/>
</dbReference>
<dbReference type="GeneID" id="39577488"/>
<dbReference type="FunFam" id="3.30.230.10:FF:000041">
    <property type="entry name" value="37S ribosomal protein S5"/>
    <property type="match status" value="1"/>
</dbReference>
<evidence type="ECO:0000313" key="9">
    <source>
        <dbReference type="Proteomes" id="UP000272025"/>
    </source>
</evidence>
<keyword evidence="2 4" id="KW-0689">Ribosomal protein</keyword>
<dbReference type="PANTHER" id="PTHR48277">
    <property type="entry name" value="MITOCHONDRIAL RIBOSOMAL PROTEIN S5"/>
    <property type="match status" value="1"/>
</dbReference>
<dbReference type="InterPro" id="IPR014721">
    <property type="entry name" value="Ribsml_uS5_D2-typ_fold_subgr"/>
</dbReference>
<dbReference type="RefSeq" id="XP_028471308.1">
    <property type="nucleotide sequence ID" value="XM_028609010.1"/>
</dbReference>
<reference evidence="8 9" key="1">
    <citation type="journal article" date="2018" name="Mol. Ecol.">
        <title>The obligate alkalophilic soda-lake fungus Sodiomyces alkalinus has shifted to a protein diet.</title>
        <authorList>
            <person name="Grum-Grzhimaylo A.A."/>
            <person name="Falkoski D.L."/>
            <person name="van den Heuvel J."/>
            <person name="Valero-Jimenez C.A."/>
            <person name="Min B."/>
            <person name="Choi I.G."/>
            <person name="Lipzen A."/>
            <person name="Daum C.G."/>
            <person name="Aanen D.K."/>
            <person name="Tsang A."/>
            <person name="Henrissat B."/>
            <person name="Bilanenko E.N."/>
            <person name="de Vries R.P."/>
            <person name="van Kan J.A.L."/>
            <person name="Grigoriev I.V."/>
            <person name="Debets A.J.M."/>
        </authorList>
    </citation>
    <scope>NUCLEOTIDE SEQUENCE [LARGE SCALE GENOMIC DNA]</scope>
    <source>
        <strain evidence="8 9">F11</strain>
    </source>
</reference>
<dbReference type="InterPro" id="IPR005324">
    <property type="entry name" value="Ribosomal_uS5_C"/>
</dbReference>
<dbReference type="InterPro" id="IPR000851">
    <property type="entry name" value="Ribosomal_uS5"/>
</dbReference>
<name>A0A3N2Q9T2_SODAK</name>
<evidence type="ECO:0000256" key="2">
    <source>
        <dbReference type="ARBA" id="ARBA00022980"/>
    </source>
</evidence>
<dbReference type="InterPro" id="IPR013810">
    <property type="entry name" value="Ribosomal_uS5_N"/>
</dbReference>
<evidence type="ECO:0000256" key="6">
    <source>
        <dbReference type="SAM" id="MobiDB-lite"/>
    </source>
</evidence>
<dbReference type="PROSITE" id="PS50881">
    <property type="entry name" value="S5_DSRBD"/>
    <property type="match status" value="1"/>
</dbReference>
<dbReference type="Proteomes" id="UP000272025">
    <property type="component" value="Unassembled WGS sequence"/>
</dbReference>
<dbReference type="PANTHER" id="PTHR48277:SF1">
    <property type="entry name" value="MITOCHONDRIAL RIBOSOMAL PROTEIN S5"/>
    <property type="match status" value="1"/>
</dbReference>